<dbReference type="GO" id="GO:0005737">
    <property type="term" value="C:cytoplasm"/>
    <property type="evidence" value="ECO:0007669"/>
    <property type="project" value="TreeGrafter"/>
</dbReference>
<accession>A0A3P1SS70</accession>
<organism evidence="2 3">
    <name type="scientific">Amphritea balenae</name>
    <dbReference type="NCBI Taxonomy" id="452629"/>
    <lineage>
        <taxon>Bacteria</taxon>
        <taxon>Pseudomonadati</taxon>
        <taxon>Pseudomonadota</taxon>
        <taxon>Gammaproteobacteria</taxon>
        <taxon>Oceanospirillales</taxon>
        <taxon>Oceanospirillaceae</taxon>
        <taxon>Amphritea</taxon>
    </lineage>
</organism>
<dbReference type="EMBL" id="RQXV01000006">
    <property type="protein sequence ID" value="RRC99032.1"/>
    <property type="molecule type" value="Genomic_DNA"/>
</dbReference>
<dbReference type="Gene3D" id="3.40.50.720">
    <property type="entry name" value="NAD(P)-binding Rossmann-like Domain"/>
    <property type="match status" value="1"/>
</dbReference>
<dbReference type="PANTHER" id="PTHR48079">
    <property type="entry name" value="PROTEIN YEEZ"/>
    <property type="match status" value="1"/>
</dbReference>
<dbReference type="SUPFAM" id="SSF51735">
    <property type="entry name" value="NAD(P)-binding Rossmann-fold domains"/>
    <property type="match status" value="1"/>
</dbReference>
<dbReference type="InterPro" id="IPR036291">
    <property type="entry name" value="NAD(P)-bd_dom_sf"/>
</dbReference>
<dbReference type="PANTHER" id="PTHR48079:SF6">
    <property type="entry name" value="NAD(P)-BINDING DOMAIN-CONTAINING PROTEIN-RELATED"/>
    <property type="match status" value="1"/>
</dbReference>
<gene>
    <name evidence="2" type="ORF">EHS89_12295</name>
</gene>
<dbReference type="CDD" id="cd05266">
    <property type="entry name" value="SDR_a4"/>
    <property type="match status" value="1"/>
</dbReference>
<dbReference type="GO" id="GO:0004029">
    <property type="term" value="F:aldehyde dehydrogenase (NAD+) activity"/>
    <property type="evidence" value="ECO:0007669"/>
    <property type="project" value="TreeGrafter"/>
</dbReference>
<dbReference type="OrthoDB" id="9808276at2"/>
<dbReference type="Pfam" id="PF01370">
    <property type="entry name" value="Epimerase"/>
    <property type="match status" value="1"/>
</dbReference>
<dbReference type="InterPro" id="IPR001509">
    <property type="entry name" value="Epimerase_deHydtase"/>
</dbReference>
<protein>
    <submittedName>
        <fullName evidence="2">SDR family oxidoreductase</fullName>
    </submittedName>
</protein>
<proteinExistence type="predicted"/>
<dbReference type="Proteomes" id="UP000267535">
    <property type="component" value="Unassembled WGS sequence"/>
</dbReference>
<evidence type="ECO:0000313" key="2">
    <source>
        <dbReference type="EMBL" id="RRC99032.1"/>
    </source>
</evidence>
<comment type="caution">
    <text evidence="2">The sequence shown here is derived from an EMBL/GenBank/DDBJ whole genome shotgun (WGS) entry which is preliminary data.</text>
</comment>
<keyword evidence="3" id="KW-1185">Reference proteome</keyword>
<evidence type="ECO:0000313" key="3">
    <source>
        <dbReference type="Proteomes" id="UP000267535"/>
    </source>
</evidence>
<evidence type="ECO:0000259" key="1">
    <source>
        <dbReference type="Pfam" id="PF01370"/>
    </source>
</evidence>
<reference evidence="2 3" key="1">
    <citation type="submission" date="2018-11" db="EMBL/GenBank/DDBJ databases">
        <title>The draft genome sequence of Amphritea balenae JAMM 1525T.</title>
        <authorList>
            <person name="Fang Z."/>
            <person name="Zhang Y."/>
            <person name="Han X."/>
        </authorList>
    </citation>
    <scope>NUCLEOTIDE SEQUENCE [LARGE SCALE GENOMIC DNA]</scope>
    <source>
        <strain evidence="2 3">JAMM 1525</strain>
    </source>
</reference>
<dbReference type="InterPro" id="IPR051783">
    <property type="entry name" value="NAD(P)-dependent_oxidoreduct"/>
</dbReference>
<sequence length="297" mass="33107">MLSQSGYRNISVSTDQILIAGCGDIGGQLGKLLIAQGHQVFGLRRNINQLPSGIQGINADLGQPDTLSALPQQTDTVFYIVAAGGREEQRYRQAYPEGLNNLLTAFKKQNIRPRQLFFISSTAVYNQHNHEWIDENSVTEPDSFAGQITLEAEQVALNSGIPATVVRFSGIYGPGRNMLLNQVMQGKGYPAEPLRYSNRIHRDDCVGVLMHLYQRSKEQPLQPVYLASDSEPVPLHEVADWLAQKLNSHISDRTSRRAIGSKRCNNQQLSDSGYQFIYPGYQQGYPDLIRAFLADID</sequence>
<name>A0A3P1SS70_9GAMM</name>
<feature type="domain" description="NAD-dependent epimerase/dehydratase" evidence="1">
    <location>
        <begin position="17"/>
        <end position="176"/>
    </location>
</feature>
<dbReference type="AlphaFoldDB" id="A0A3P1SS70"/>